<dbReference type="AlphaFoldDB" id="A0AA40CGL3"/>
<evidence type="ECO:0000313" key="3">
    <source>
        <dbReference type="Proteomes" id="UP001175001"/>
    </source>
</evidence>
<keyword evidence="3" id="KW-1185">Reference proteome</keyword>
<feature type="compositionally biased region" description="Acidic residues" evidence="1">
    <location>
        <begin position="77"/>
        <end position="118"/>
    </location>
</feature>
<gene>
    <name evidence="2" type="ORF">DIS24_g10755</name>
</gene>
<feature type="compositionally biased region" description="Low complexity" evidence="1">
    <location>
        <begin position="133"/>
        <end position="143"/>
    </location>
</feature>
<comment type="caution">
    <text evidence="2">The sequence shown here is derived from an EMBL/GenBank/DDBJ whole genome shotgun (WGS) entry which is preliminary data.</text>
</comment>
<organism evidence="2 3">
    <name type="scientific">Lasiodiplodia hormozganensis</name>
    <dbReference type="NCBI Taxonomy" id="869390"/>
    <lineage>
        <taxon>Eukaryota</taxon>
        <taxon>Fungi</taxon>
        <taxon>Dikarya</taxon>
        <taxon>Ascomycota</taxon>
        <taxon>Pezizomycotina</taxon>
        <taxon>Dothideomycetes</taxon>
        <taxon>Dothideomycetes incertae sedis</taxon>
        <taxon>Botryosphaeriales</taxon>
        <taxon>Botryosphaeriaceae</taxon>
        <taxon>Lasiodiplodia</taxon>
    </lineage>
</organism>
<feature type="compositionally biased region" description="Acidic residues" evidence="1">
    <location>
        <begin position="1"/>
        <end position="10"/>
    </location>
</feature>
<dbReference type="EMBL" id="JAUJDW010000126">
    <property type="protein sequence ID" value="KAK0637505.1"/>
    <property type="molecule type" value="Genomic_DNA"/>
</dbReference>
<accession>A0AA40CGL3</accession>
<evidence type="ECO:0000313" key="2">
    <source>
        <dbReference type="EMBL" id="KAK0637505.1"/>
    </source>
</evidence>
<protein>
    <submittedName>
        <fullName evidence="2">Uncharacterized protein</fullName>
    </submittedName>
</protein>
<dbReference type="Proteomes" id="UP001175001">
    <property type="component" value="Unassembled WGS sequence"/>
</dbReference>
<evidence type="ECO:0000256" key="1">
    <source>
        <dbReference type="SAM" id="MobiDB-lite"/>
    </source>
</evidence>
<feature type="compositionally biased region" description="Polar residues" evidence="1">
    <location>
        <begin position="44"/>
        <end position="63"/>
    </location>
</feature>
<reference evidence="2" key="1">
    <citation type="submission" date="2023-06" db="EMBL/GenBank/DDBJ databases">
        <title>Multi-omics analyses reveal the molecular pathogenesis toolkit of Lasiodiplodia hormozganensis, a cross-kingdom pathogen.</title>
        <authorList>
            <person name="Felix C."/>
            <person name="Meneses R."/>
            <person name="Goncalves M.F.M."/>
            <person name="Tilleman L."/>
            <person name="Duarte A.S."/>
            <person name="Jorrin-Novo J.V."/>
            <person name="Van De Peer Y."/>
            <person name="Deforce D."/>
            <person name="Van Nieuwerburgh F."/>
            <person name="Esteves A.C."/>
            <person name="Alves A."/>
        </authorList>
    </citation>
    <scope>NUCLEOTIDE SEQUENCE</scope>
    <source>
        <strain evidence="2">CBS 339.90</strain>
    </source>
</reference>
<sequence length="475" mass="54020">MDDNDEEGDYNSDFYAKLPEGAEEPRLPIFQNFSFQANPAVEAGSSTGQQPTQADGSQQNPQSEPDDVNDNSVPVLGDDEDQNEENDVDNDGEKDEEEEDDEEEEEEEAASGAQDDDVGQIVQEWRNNVMRDAQQQGAGQGQQPTTAVLLQYAANHPAANQRERRRQLKAARTIAERNDQDGRVSLWLGNSPHIQGPAPQEYAQQAMSDTAWDQRYGQMTAAERLAHDIPVPRGQPPVEQRTRRRYWRKLDLIRRGKRKVEEDDDDSDYESVDENSIQYRSYIPEQAYLTRNNLPFLMGVREVEHHKHPPSDPTEVPLLYDQNGQPVLGFQGKHLRDLPILPRRIPAGVPGWLVEVWMRYDRRVKIADLKARIWKSVGRVTKRGTDYREHTAGLFHAYTRDNKFEEKEAERGKDVIDAIKSDCQAADIIDPLGDGSETDAQKRERTDNAAQKIFRNTVWNLTRDHNGAVNGIQQG</sequence>
<name>A0AA40CGL3_9PEZI</name>
<feature type="region of interest" description="Disordered" evidence="1">
    <location>
        <begin position="1"/>
        <end position="143"/>
    </location>
</feature>
<proteinExistence type="predicted"/>